<dbReference type="InterPro" id="IPR017945">
    <property type="entry name" value="DHBP_synth_RibB-like_a/b_dom"/>
</dbReference>
<name>A0A8X8LA38_9BACT</name>
<feature type="domain" description="YrdC-like" evidence="12">
    <location>
        <begin position="5"/>
        <end position="190"/>
    </location>
</feature>
<dbReference type="EC" id="2.7.7.87" evidence="3"/>
<dbReference type="AlphaFoldDB" id="A0A8X8LA38"/>
<dbReference type="GO" id="GO:0061710">
    <property type="term" value="F:L-threonylcarbamoyladenylate synthase"/>
    <property type="evidence" value="ECO:0007669"/>
    <property type="project" value="UniProtKB-EC"/>
</dbReference>
<evidence type="ECO:0000256" key="3">
    <source>
        <dbReference type="ARBA" id="ARBA00012584"/>
    </source>
</evidence>
<keyword evidence="9" id="KW-0067">ATP-binding</keyword>
<evidence type="ECO:0000256" key="8">
    <source>
        <dbReference type="ARBA" id="ARBA00022741"/>
    </source>
</evidence>
<evidence type="ECO:0000256" key="2">
    <source>
        <dbReference type="ARBA" id="ARBA00007663"/>
    </source>
</evidence>
<evidence type="ECO:0000256" key="11">
    <source>
        <dbReference type="ARBA" id="ARBA00048366"/>
    </source>
</evidence>
<dbReference type="GO" id="GO:0008033">
    <property type="term" value="P:tRNA processing"/>
    <property type="evidence" value="ECO:0007669"/>
    <property type="project" value="UniProtKB-KW"/>
</dbReference>
<evidence type="ECO:0000256" key="5">
    <source>
        <dbReference type="ARBA" id="ARBA00022679"/>
    </source>
</evidence>
<comment type="similarity">
    <text evidence="2">Belongs to the SUA5 family.</text>
</comment>
<evidence type="ECO:0000313" key="13">
    <source>
        <dbReference type="EMBL" id="SDW19942.1"/>
    </source>
</evidence>
<dbReference type="RefSeq" id="WP_026774981.1">
    <property type="nucleotide sequence ID" value="NZ_FNNO01000001.1"/>
</dbReference>
<proteinExistence type="inferred from homology"/>
<dbReference type="NCBIfam" id="TIGR00057">
    <property type="entry name" value="L-threonylcarbamoyladenylate synthase"/>
    <property type="match status" value="1"/>
</dbReference>
<dbReference type="GO" id="GO:0005737">
    <property type="term" value="C:cytoplasm"/>
    <property type="evidence" value="ECO:0007669"/>
    <property type="project" value="UniProtKB-SubCell"/>
</dbReference>
<accession>A0A8X8LA38</accession>
<protein>
    <recommendedName>
        <fullName evidence="10">L-threonylcarbamoyladenylate synthase</fullName>
        <ecNumber evidence="3">2.7.7.87</ecNumber>
    </recommendedName>
    <alternativeName>
        <fullName evidence="10">L-threonylcarbamoyladenylate synthase</fullName>
    </alternativeName>
</protein>
<dbReference type="InterPro" id="IPR006070">
    <property type="entry name" value="Sua5-like_dom"/>
</dbReference>
<comment type="catalytic activity">
    <reaction evidence="11">
        <text>L-threonine + hydrogencarbonate + ATP = L-threonylcarbamoyladenylate + diphosphate + H2O</text>
        <dbReference type="Rhea" id="RHEA:36407"/>
        <dbReference type="ChEBI" id="CHEBI:15377"/>
        <dbReference type="ChEBI" id="CHEBI:17544"/>
        <dbReference type="ChEBI" id="CHEBI:30616"/>
        <dbReference type="ChEBI" id="CHEBI:33019"/>
        <dbReference type="ChEBI" id="CHEBI:57926"/>
        <dbReference type="ChEBI" id="CHEBI:73682"/>
        <dbReference type="EC" id="2.7.7.87"/>
    </reaction>
</comment>
<keyword evidence="6" id="KW-0819">tRNA processing</keyword>
<dbReference type="PANTHER" id="PTHR17490:SF16">
    <property type="entry name" value="THREONYLCARBAMOYL-AMP SYNTHASE"/>
    <property type="match status" value="1"/>
</dbReference>
<dbReference type="Gene3D" id="3.90.870.10">
    <property type="entry name" value="DHBP synthase"/>
    <property type="match status" value="1"/>
</dbReference>
<keyword evidence="8" id="KW-0547">Nucleotide-binding</keyword>
<evidence type="ECO:0000256" key="7">
    <source>
        <dbReference type="ARBA" id="ARBA00022695"/>
    </source>
</evidence>
<reference evidence="13 14" key="1">
    <citation type="submission" date="2016-10" db="EMBL/GenBank/DDBJ databases">
        <authorList>
            <person name="Varghese N."/>
            <person name="Submissions S."/>
        </authorList>
    </citation>
    <scope>NUCLEOTIDE SEQUENCE [LARGE SCALE GENOMIC DNA]</scope>
    <source>
        <strain evidence="13 14">DSM 25353</strain>
    </source>
</reference>
<comment type="subcellular location">
    <subcellularLocation>
        <location evidence="1">Cytoplasm</location>
    </subcellularLocation>
</comment>
<dbReference type="PROSITE" id="PS51163">
    <property type="entry name" value="YRDC"/>
    <property type="match status" value="1"/>
</dbReference>
<keyword evidence="14" id="KW-1185">Reference proteome</keyword>
<evidence type="ECO:0000259" key="12">
    <source>
        <dbReference type="PROSITE" id="PS51163"/>
    </source>
</evidence>
<dbReference type="InterPro" id="IPR050156">
    <property type="entry name" value="TC-AMP_synthase_SUA5"/>
</dbReference>
<gene>
    <name evidence="13" type="ORF">SAMN05444410_101493</name>
</gene>
<sequence length="190" mass="21277">MLPFQQDIDACLDVLQKGGLILYPTDTIWGIGCDATNEDAVKRIYQLKHRADNKAMIVLVADEKDILRHVTQPDLQIFDYIKGVTKPTTVIYEGGVGLASNLLGADGSVAIRICGDTFCKHLIRRFRKPIVSTSANLSGYPPPQCFRDIEPVIHEGVDYVVKYRRDEEDYAKPSSVIKWEKDGSLSIIRP</sequence>
<organism evidence="13 14">
    <name type="scientific">Hydrobacter penzbergensis</name>
    <dbReference type="NCBI Taxonomy" id="1235997"/>
    <lineage>
        <taxon>Bacteria</taxon>
        <taxon>Pseudomonadati</taxon>
        <taxon>Bacteroidota</taxon>
        <taxon>Chitinophagia</taxon>
        <taxon>Chitinophagales</taxon>
        <taxon>Chitinophagaceae</taxon>
        <taxon>Hydrobacter</taxon>
    </lineage>
</organism>
<dbReference type="GO" id="GO:0005524">
    <property type="term" value="F:ATP binding"/>
    <property type="evidence" value="ECO:0007669"/>
    <property type="project" value="UniProtKB-KW"/>
</dbReference>
<keyword evidence="5" id="KW-0808">Transferase</keyword>
<keyword evidence="4" id="KW-0963">Cytoplasm</keyword>
<dbReference type="SUPFAM" id="SSF55821">
    <property type="entry name" value="YrdC/RibB"/>
    <property type="match status" value="1"/>
</dbReference>
<dbReference type="Proteomes" id="UP000198711">
    <property type="component" value="Unassembled WGS sequence"/>
</dbReference>
<comment type="caution">
    <text evidence="13">The sequence shown here is derived from an EMBL/GenBank/DDBJ whole genome shotgun (WGS) entry which is preliminary data.</text>
</comment>
<evidence type="ECO:0000256" key="10">
    <source>
        <dbReference type="ARBA" id="ARBA00029774"/>
    </source>
</evidence>
<keyword evidence="7" id="KW-0548">Nucleotidyltransferase</keyword>
<dbReference type="EMBL" id="FNNO01000001">
    <property type="protein sequence ID" value="SDW19942.1"/>
    <property type="molecule type" value="Genomic_DNA"/>
</dbReference>
<evidence type="ECO:0000256" key="4">
    <source>
        <dbReference type="ARBA" id="ARBA00022490"/>
    </source>
</evidence>
<evidence type="ECO:0000256" key="1">
    <source>
        <dbReference type="ARBA" id="ARBA00004496"/>
    </source>
</evidence>
<dbReference type="Pfam" id="PF01300">
    <property type="entry name" value="Sua5_yciO_yrdC"/>
    <property type="match status" value="1"/>
</dbReference>
<evidence type="ECO:0000313" key="14">
    <source>
        <dbReference type="Proteomes" id="UP000198711"/>
    </source>
</evidence>
<dbReference type="PANTHER" id="PTHR17490">
    <property type="entry name" value="SUA5"/>
    <property type="match status" value="1"/>
</dbReference>
<evidence type="ECO:0000256" key="6">
    <source>
        <dbReference type="ARBA" id="ARBA00022694"/>
    </source>
</evidence>
<dbReference type="GO" id="GO:0006450">
    <property type="term" value="P:regulation of translational fidelity"/>
    <property type="evidence" value="ECO:0007669"/>
    <property type="project" value="TreeGrafter"/>
</dbReference>
<dbReference type="GO" id="GO:0003725">
    <property type="term" value="F:double-stranded RNA binding"/>
    <property type="evidence" value="ECO:0007669"/>
    <property type="project" value="InterPro"/>
</dbReference>
<evidence type="ECO:0000256" key="9">
    <source>
        <dbReference type="ARBA" id="ARBA00022840"/>
    </source>
</evidence>
<dbReference type="GO" id="GO:0000049">
    <property type="term" value="F:tRNA binding"/>
    <property type="evidence" value="ECO:0007669"/>
    <property type="project" value="TreeGrafter"/>
</dbReference>